<feature type="transmembrane region" description="Helical" evidence="1">
    <location>
        <begin position="265"/>
        <end position="283"/>
    </location>
</feature>
<sequence>MLSTRSVSEVLTVIKQKYIAQLPLIFTILGLIGFIGNLFTFLQPALRKNSFCIYTLLSSCIDIINLFANLFPLYLTPTSGSLTVAVSSSLSCKLRIMGLVALPQLSLNLLMMSLLDRYACTLGPVSRIRRLLHLKMVPWTVTATVVVSCVMSLYAALLNDIVPGFGCTSTNATLNAIVYIGLHGILTPCVMLILTLLTYRNVSKSRERVGVITTKVTVRNGNRFRNQFIATVFVQVFVSSFFVLQWIVMYWYFSVTLYDNRTAEQWSTVYFLLSLTNSLYYVVNVKSFYLSTLTSRLFRETLIGGVVKLLPGHVYRRWNRNNLTVTNTVVRFTK</sequence>
<feature type="transmembrane region" description="Helical" evidence="1">
    <location>
        <begin position="20"/>
        <end position="39"/>
    </location>
</feature>
<evidence type="ECO:0000313" key="2">
    <source>
        <dbReference type="EMBL" id="CAF1142135.1"/>
    </source>
</evidence>
<keyword evidence="1" id="KW-0472">Membrane</keyword>
<accession>A0A814S6U2</accession>
<name>A0A814S6U2_ADIRI</name>
<dbReference type="AlphaFoldDB" id="A0A814S6U2"/>
<comment type="caution">
    <text evidence="2">The sequence shown here is derived from an EMBL/GenBank/DDBJ whole genome shotgun (WGS) entry which is preliminary data.</text>
</comment>
<feature type="transmembrane region" description="Helical" evidence="1">
    <location>
        <begin position="94"/>
        <end position="115"/>
    </location>
</feature>
<feature type="transmembrane region" description="Helical" evidence="1">
    <location>
        <begin position="177"/>
        <end position="199"/>
    </location>
</feature>
<dbReference type="Proteomes" id="UP000663828">
    <property type="component" value="Unassembled WGS sequence"/>
</dbReference>
<reference evidence="2" key="1">
    <citation type="submission" date="2021-02" db="EMBL/GenBank/DDBJ databases">
        <authorList>
            <person name="Nowell W R."/>
        </authorList>
    </citation>
    <scope>NUCLEOTIDE SEQUENCE</scope>
</reference>
<feature type="transmembrane region" description="Helical" evidence="1">
    <location>
        <begin position="136"/>
        <end position="157"/>
    </location>
</feature>
<organism evidence="2 3">
    <name type="scientific">Adineta ricciae</name>
    <name type="common">Rotifer</name>
    <dbReference type="NCBI Taxonomy" id="249248"/>
    <lineage>
        <taxon>Eukaryota</taxon>
        <taxon>Metazoa</taxon>
        <taxon>Spiralia</taxon>
        <taxon>Gnathifera</taxon>
        <taxon>Rotifera</taxon>
        <taxon>Eurotatoria</taxon>
        <taxon>Bdelloidea</taxon>
        <taxon>Adinetida</taxon>
        <taxon>Adinetidae</taxon>
        <taxon>Adineta</taxon>
    </lineage>
</organism>
<feature type="transmembrane region" description="Helical" evidence="1">
    <location>
        <begin position="228"/>
        <end position="253"/>
    </location>
</feature>
<gene>
    <name evidence="2" type="ORF">XAT740_LOCUS20481</name>
</gene>
<proteinExistence type="predicted"/>
<dbReference type="EMBL" id="CAJNOR010001433">
    <property type="protein sequence ID" value="CAF1142135.1"/>
    <property type="molecule type" value="Genomic_DNA"/>
</dbReference>
<protein>
    <recommendedName>
        <fullName evidence="4">G-protein coupled receptors family 1 profile domain-containing protein</fullName>
    </recommendedName>
</protein>
<evidence type="ECO:0000256" key="1">
    <source>
        <dbReference type="SAM" id="Phobius"/>
    </source>
</evidence>
<keyword evidence="1" id="KW-0812">Transmembrane</keyword>
<feature type="transmembrane region" description="Helical" evidence="1">
    <location>
        <begin position="51"/>
        <end position="74"/>
    </location>
</feature>
<keyword evidence="1" id="KW-1133">Transmembrane helix</keyword>
<dbReference type="Gene3D" id="1.20.1070.10">
    <property type="entry name" value="Rhodopsin 7-helix transmembrane proteins"/>
    <property type="match status" value="1"/>
</dbReference>
<keyword evidence="3" id="KW-1185">Reference proteome</keyword>
<dbReference type="SUPFAM" id="SSF81321">
    <property type="entry name" value="Family A G protein-coupled receptor-like"/>
    <property type="match status" value="1"/>
</dbReference>
<evidence type="ECO:0000313" key="3">
    <source>
        <dbReference type="Proteomes" id="UP000663828"/>
    </source>
</evidence>
<evidence type="ECO:0008006" key="4">
    <source>
        <dbReference type="Google" id="ProtNLM"/>
    </source>
</evidence>